<gene>
    <name evidence="2" type="ORF">AB5J57_19460</name>
</gene>
<sequence length="42" mass="4390">MQRRAMPTAAAFATATARLPTARTPGDGSPPANVRLIAGLRR</sequence>
<dbReference type="EMBL" id="CP163429">
    <property type="protein sequence ID" value="XDP95555.1"/>
    <property type="molecule type" value="Genomic_DNA"/>
</dbReference>
<dbReference type="AlphaFoldDB" id="A0AB39LRI0"/>
<feature type="region of interest" description="Disordered" evidence="1">
    <location>
        <begin position="1"/>
        <end position="32"/>
    </location>
</feature>
<accession>A0AB39LRI0</accession>
<name>A0AB39LRI0_9ACTN</name>
<evidence type="ECO:0000313" key="2">
    <source>
        <dbReference type="EMBL" id="XDP95555.1"/>
    </source>
</evidence>
<feature type="compositionally biased region" description="Low complexity" evidence="1">
    <location>
        <begin position="1"/>
        <end position="25"/>
    </location>
</feature>
<evidence type="ECO:0000256" key="1">
    <source>
        <dbReference type="SAM" id="MobiDB-lite"/>
    </source>
</evidence>
<reference evidence="2" key="1">
    <citation type="submission" date="2024-07" db="EMBL/GenBank/DDBJ databases">
        <authorList>
            <person name="Yu S.T."/>
        </authorList>
    </citation>
    <scope>NUCLEOTIDE SEQUENCE</scope>
    <source>
        <strain evidence="2">R02</strain>
    </source>
</reference>
<organism evidence="2">
    <name type="scientific">Streptomyces sp. R02</name>
    <dbReference type="NCBI Taxonomy" id="3238623"/>
    <lineage>
        <taxon>Bacteria</taxon>
        <taxon>Bacillati</taxon>
        <taxon>Actinomycetota</taxon>
        <taxon>Actinomycetes</taxon>
        <taxon>Kitasatosporales</taxon>
        <taxon>Streptomycetaceae</taxon>
        <taxon>Streptomyces</taxon>
    </lineage>
</organism>
<proteinExistence type="predicted"/>
<dbReference type="RefSeq" id="WP_369157492.1">
    <property type="nucleotide sequence ID" value="NZ_CP163429.1"/>
</dbReference>
<protein>
    <submittedName>
        <fullName evidence="2">Uncharacterized protein</fullName>
    </submittedName>
</protein>